<dbReference type="AlphaFoldDB" id="A0AA87RD08"/>
<dbReference type="RefSeq" id="WP_146795467.1">
    <property type="nucleotide sequence ID" value="NZ_BJUU01000014.1"/>
</dbReference>
<name>A0AA87RD08_9MICO</name>
<feature type="domain" description="Methyltransferase" evidence="1">
    <location>
        <begin position="35"/>
        <end position="131"/>
    </location>
</feature>
<evidence type="ECO:0000313" key="2">
    <source>
        <dbReference type="EMBL" id="GEK80840.1"/>
    </source>
</evidence>
<evidence type="ECO:0000313" key="3">
    <source>
        <dbReference type="Proteomes" id="UP000321749"/>
    </source>
</evidence>
<dbReference type="SUPFAM" id="SSF53335">
    <property type="entry name" value="S-adenosyl-L-methionine-dependent methyltransferases"/>
    <property type="match status" value="1"/>
</dbReference>
<protein>
    <recommendedName>
        <fullName evidence="1">Methyltransferase domain-containing protein</fullName>
    </recommendedName>
</protein>
<keyword evidence="3" id="KW-1185">Reference proteome</keyword>
<dbReference type="EMBL" id="BJUU01000014">
    <property type="protein sequence ID" value="GEK80840.1"/>
    <property type="molecule type" value="Genomic_DNA"/>
</dbReference>
<dbReference type="Gene3D" id="3.40.50.150">
    <property type="entry name" value="Vaccinia Virus protein VP39"/>
    <property type="match status" value="1"/>
</dbReference>
<comment type="caution">
    <text evidence="2">The sequence shown here is derived from an EMBL/GenBank/DDBJ whole genome shotgun (WGS) entry which is preliminary data.</text>
</comment>
<accession>A0AA87RD08</accession>
<dbReference type="CDD" id="cd02440">
    <property type="entry name" value="AdoMet_MTases"/>
    <property type="match status" value="1"/>
</dbReference>
<dbReference type="InterPro" id="IPR029063">
    <property type="entry name" value="SAM-dependent_MTases_sf"/>
</dbReference>
<dbReference type="Proteomes" id="UP000321749">
    <property type="component" value="Unassembled WGS sequence"/>
</dbReference>
<dbReference type="PANTHER" id="PTHR43464:SF71">
    <property type="entry name" value="METHYLTRANSFERASE, PUTATIVE-RELATED"/>
    <property type="match status" value="1"/>
</dbReference>
<reference evidence="2 3" key="1">
    <citation type="submission" date="2019-07" db="EMBL/GenBank/DDBJ databases">
        <title>Whole genome shotgun sequence of Agrococcus baldri NBRC 103055.</title>
        <authorList>
            <person name="Hosoyama A."/>
            <person name="Uohara A."/>
            <person name="Ohji S."/>
            <person name="Ichikawa N."/>
        </authorList>
    </citation>
    <scope>NUCLEOTIDE SEQUENCE [LARGE SCALE GENOMIC DNA]</scope>
    <source>
        <strain evidence="2 3">NBRC 103055</strain>
    </source>
</reference>
<gene>
    <name evidence="2" type="ORF">ABA31_21910</name>
</gene>
<sequence>MSAATYSHGHDASVVDAHAARTVANSAAYLSPLLEPGMRILDVGCGPGSITIDLARRVGPSGRVLGIDASAEVVETARVAAARAGVANVEFRVGDAYEPPAPDAAGGERWDVVHAHQVLQHLGEPVAALRAWRDAGHLVAAREVVYSATTIHPLTPELQRWRELMVALQGANGGDGDAGARLKAWARAAGCTQIETDAETWCFESERGRAFWGGQWVERALRSSFAEGTERHGLADARERQAISDAWGAWSRDEDGWMAMLHGWILARG</sequence>
<dbReference type="Pfam" id="PF13847">
    <property type="entry name" value="Methyltransf_31"/>
    <property type="match status" value="1"/>
</dbReference>
<proteinExistence type="predicted"/>
<dbReference type="PANTHER" id="PTHR43464">
    <property type="entry name" value="METHYLTRANSFERASE"/>
    <property type="match status" value="1"/>
</dbReference>
<organism evidence="2 3">
    <name type="scientific">Agrococcus baldri</name>
    <dbReference type="NCBI Taxonomy" id="153730"/>
    <lineage>
        <taxon>Bacteria</taxon>
        <taxon>Bacillati</taxon>
        <taxon>Actinomycetota</taxon>
        <taxon>Actinomycetes</taxon>
        <taxon>Micrococcales</taxon>
        <taxon>Microbacteriaceae</taxon>
        <taxon>Agrococcus</taxon>
    </lineage>
</organism>
<dbReference type="GO" id="GO:0010420">
    <property type="term" value="F:polyprenyldihydroxybenzoate methyltransferase activity"/>
    <property type="evidence" value="ECO:0007669"/>
    <property type="project" value="TreeGrafter"/>
</dbReference>
<evidence type="ECO:0000259" key="1">
    <source>
        <dbReference type="Pfam" id="PF13847"/>
    </source>
</evidence>
<dbReference type="InterPro" id="IPR025714">
    <property type="entry name" value="Methyltranfer_dom"/>
</dbReference>